<feature type="domain" description="tRNA ligase phosphodiesterase" evidence="2">
    <location>
        <begin position="500"/>
        <end position="552"/>
    </location>
</feature>
<dbReference type="GO" id="GO:0006388">
    <property type="term" value="P:tRNA splicing, via endonucleolytic cleavage and ligation"/>
    <property type="evidence" value="ECO:0007669"/>
    <property type="project" value="InterPro"/>
</dbReference>
<dbReference type="PANTHER" id="PTHR13308">
    <property type="entry name" value="NEDD4-BINDING PROTEIN 2-LIKE 1"/>
    <property type="match status" value="1"/>
</dbReference>
<dbReference type="Pfam" id="PF08302">
    <property type="entry name" value="tRNA_lig_CPD"/>
    <property type="match status" value="1"/>
</dbReference>
<sequence length="1223" mass="137518">MTWRKNRFSSSPSNRPVSFGGRSGRGGRRRPPGEPTDQDIARMVQQSALRVNVTLEFGAGDDETDRLCHVLMAFEQSVEARRSHAVTECHDVRVQLLECGLNKWQDLVELQRVLTAFKRLTDGDEQLQLMAKTLLRYDTEWTLHLRVERASEDALWRLASSLMLRLKSCGVMSRVLLPTSLLTLSLASTVVDCENVDVEKYHWEGKLVWSQMMLFVAGEKREEIQRVLFPPIREVVTAARANLEELRYPELVTYMNGILSSSTDSERAVVVILRGIPGSGKSTIWRDMKAICSHKRVVFTACSADFFFETKRGYIFDVTKLKAAHGKCKTDFTKVVEDSFSRTNKDSRPHQHVVLVDNTNTQRWEYQPYEDIAKAKGCRVHIVEMKCPDILTAFRMGQRNSHGVPPDKVVDMFLRWEADKRARCFMPQFEYPTLSANPLSDGDVGRLTYLGLFLDDVSRTKLTTQIRTVHLNKYADHVTLFYRPNKQYIRDAELGAPFPVRGVEVVQDDRGQALRVELDERLPLQVKSKMPHITMSTKGGVRPVYSNDLLGSSTARRTVIDPPIDLTARVVAVFHIQNQEVKMTTSPFAVDAAPADIDHLRPINDDCVLADTNPPASPELFILHVRECDLADDAEEATTKLLKRAQILHQMGSEHKGRRLLCFHESQVSPSLSVSALLSKIQAYYRFSSAQIFDDVVVIPHPFSFEGFKETINNFVSVADLGQTKHLSMLTTVEESMMWPLREINLRHDAAVSVFRTVVGFESGAMRGNTALEPPCSTFFLLLDLLSINIEERTRSVILRGIDTVSDAWDRVLGAKVNCSVQRLDTTLIGLSASVVDLCLVLPNETSLSEVPTLRMKLLSELDNTRSVHHAVGGSSVPGLIYFSLRTASSYSPIFCMKMTTRSKEFGDGVDPNIIAQLEFCENQVKTSRAICDVEVYSVLTALLRAILLSRCSKLLPSKCELSSLVNLISERLILRYFGTIDSSGGVDAMPTAADVESGRIIFTLYQMLNSLSKLNSDEWAVAFGTSLQALQGNKNAQTAWIRAMKKVVQNCTVVMDSHRCIEEGLKRAISLKSTDHLQVLAALIRANDDVIINASSVRASVKVSSHLKWSQVHSLALCDKLRHEATMEIGPHDDDERNPNRPDFFSCRPSLVARHIDVTTSSLEKLRHIMAKISMLDTFEDENEDNDYRYVICQTESDEEGFVDESPSFIEASAEYEEEKTM</sequence>
<evidence type="ECO:0000313" key="4">
    <source>
        <dbReference type="Proteomes" id="UP001159659"/>
    </source>
</evidence>
<dbReference type="EMBL" id="CANTFK010000799">
    <property type="protein sequence ID" value="CAI5727871.1"/>
    <property type="molecule type" value="Genomic_DNA"/>
</dbReference>
<evidence type="ECO:0000313" key="3">
    <source>
        <dbReference type="EMBL" id="CAI5727871.1"/>
    </source>
</evidence>
<comment type="caution">
    <text evidence="3">The sequence shown here is derived from an EMBL/GenBank/DDBJ whole genome shotgun (WGS) entry which is preliminary data.</text>
</comment>
<dbReference type="Pfam" id="PF13671">
    <property type="entry name" value="AAA_33"/>
    <property type="match status" value="1"/>
</dbReference>
<accession>A0AAV0TV18</accession>
<dbReference type="AlphaFoldDB" id="A0AAV0TV18"/>
<protein>
    <recommendedName>
        <fullName evidence="2">tRNA ligase phosphodiesterase domain-containing protein</fullName>
    </recommendedName>
</protein>
<dbReference type="PANTHER" id="PTHR13308:SF40">
    <property type="entry name" value="NEDD4-BINDING PROTEIN 2-LIKE 1"/>
    <property type="match status" value="1"/>
</dbReference>
<evidence type="ECO:0000259" key="2">
    <source>
        <dbReference type="Pfam" id="PF08302"/>
    </source>
</evidence>
<dbReference type="InterPro" id="IPR027417">
    <property type="entry name" value="P-loop_NTPase"/>
</dbReference>
<feature type="region of interest" description="Disordered" evidence="1">
    <location>
        <begin position="1"/>
        <end position="37"/>
    </location>
</feature>
<reference evidence="3" key="1">
    <citation type="submission" date="2022-12" db="EMBL/GenBank/DDBJ databases">
        <authorList>
            <person name="Webb A."/>
        </authorList>
    </citation>
    <scope>NUCLEOTIDE SEQUENCE</scope>
    <source>
        <strain evidence="3">Pf2</strain>
    </source>
</reference>
<dbReference type="SUPFAM" id="SSF52540">
    <property type="entry name" value="P-loop containing nucleoside triphosphate hydrolases"/>
    <property type="match status" value="1"/>
</dbReference>
<dbReference type="InterPro" id="IPR015965">
    <property type="entry name" value="tRNA_lig_PDEase"/>
</dbReference>
<dbReference type="Proteomes" id="UP001159659">
    <property type="component" value="Unassembled WGS sequence"/>
</dbReference>
<organism evidence="3 4">
    <name type="scientific">Peronospora farinosa</name>
    <dbReference type="NCBI Taxonomy" id="134698"/>
    <lineage>
        <taxon>Eukaryota</taxon>
        <taxon>Sar</taxon>
        <taxon>Stramenopiles</taxon>
        <taxon>Oomycota</taxon>
        <taxon>Peronosporomycetes</taxon>
        <taxon>Peronosporales</taxon>
        <taxon>Peronosporaceae</taxon>
        <taxon>Peronospora</taxon>
    </lineage>
</organism>
<dbReference type="GO" id="GO:0005524">
    <property type="term" value="F:ATP binding"/>
    <property type="evidence" value="ECO:0007669"/>
    <property type="project" value="InterPro"/>
</dbReference>
<dbReference type="Gene3D" id="3.40.50.300">
    <property type="entry name" value="P-loop containing nucleotide triphosphate hydrolases"/>
    <property type="match status" value="1"/>
</dbReference>
<proteinExistence type="predicted"/>
<dbReference type="GO" id="GO:0003972">
    <property type="term" value="F:RNA ligase (ATP) activity"/>
    <property type="evidence" value="ECO:0007669"/>
    <property type="project" value="InterPro"/>
</dbReference>
<evidence type="ECO:0000256" key="1">
    <source>
        <dbReference type="SAM" id="MobiDB-lite"/>
    </source>
</evidence>
<dbReference type="InterPro" id="IPR026302">
    <property type="entry name" value="NEDD4-bd_p2"/>
</dbReference>
<gene>
    <name evidence="3" type="ORF">PFR002_LOCUS5671</name>
</gene>
<feature type="region of interest" description="Disordered" evidence="1">
    <location>
        <begin position="1202"/>
        <end position="1223"/>
    </location>
</feature>
<name>A0AAV0TV18_9STRA</name>